<feature type="region of interest" description="Disordered" evidence="1">
    <location>
        <begin position="14"/>
        <end position="41"/>
    </location>
</feature>
<dbReference type="EMBL" id="VMNF01000009">
    <property type="protein sequence ID" value="TXC01725.1"/>
    <property type="molecule type" value="Genomic_DNA"/>
</dbReference>
<name>A0A5C6SSR7_FUSOC</name>
<evidence type="ECO:0000256" key="1">
    <source>
        <dbReference type="SAM" id="MobiDB-lite"/>
    </source>
</evidence>
<evidence type="ECO:0000313" key="3">
    <source>
        <dbReference type="Proteomes" id="UP000321331"/>
    </source>
</evidence>
<organism evidence="2 3">
    <name type="scientific">Fusarium oxysporum f. sp. cubense</name>
    <dbReference type="NCBI Taxonomy" id="61366"/>
    <lineage>
        <taxon>Eukaryota</taxon>
        <taxon>Fungi</taxon>
        <taxon>Dikarya</taxon>
        <taxon>Ascomycota</taxon>
        <taxon>Pezizomycotina</taxon>
        <taxon>Sordariomycetes</taxon>
        <taxon>Hypocreomycetidae</taxon>
        <taxon>Hypocreales</taxon>
        <taxon>Nectriaceae</taxon>
        <taxon>Fusarium</taxon>
        <taxon>Fusarium oxysporum species complex</taxon>
    </lineage>
</organism>
<accession>A0A5C6SSR7</accession>
<sequence>MAAWAGSIGLVTQDNVNGSYREGDEHSRTGSSYGRVASSRRGTDLCKGTLFEEAKWP</sequence>
<dbReference type="Proteomes" id="UP000321331">
    <property type="component" value="Unassembled WGS sequence"/>
</dbReference>
<protein>
    <submittedName>
        <fullName evidence="2">Uncharacterized protein</fullName>
    </submittedName>
</protein>
<dbReference type="AlphaFoldDB" id="A0A5C6SSR7"/>
<proteinExistence type="predicted"/>
<reference evidence="2 3" key="1">
    <citation type="submission" date="2019-07" db="EMBL/GenBank/DDBJ databases">
        <title>The First High-Quality Draft Genome Sequence of the Causal Agent of the Current Panama Disease Epidemic.</title>
        <authorList>
            <person name="Warmington R.J."/>
            <person name="Kay W."/>
            <person name="Jeffries A."/>
            <person name="Bebber D."/>
            <person name="Moore K."/>
            <person name="Studholme D.J."/>
        </authorList>
    </citation>
    <scope>NUCLEOTIDE SEQUENCE [LARGE SCALE GENOMIC DNA]</scope>
    <source>
        <strain evidence="2 3">TR4</strain>
    </source>
</reference>
<evidence type="ECO:0000313" key="2">
    <source>
        <dbReference type="EMBL" id="TXC01725.1"/>
    </source>
</evidence>
<gene>
    <name evidence="2" type="ORF">FocTR4_00008663</name>
</gene>
<comment type="caution">
    <text evidence="2">The sequence shown here is derived from an EMBL/GenBank/DDBJ whole genome shotgun (WGS) entry which is preliminary data.</text>
</comment>